<evidence type="ECO:0000313" key="1">
    <source>
        <dbReference type="EMBL" id="KVG61633.1"/>
    </source>
</evidence>
<dbReference type="AlphaFoldDB" id="A0A103R5K7"/>
<dbReference type="EMBL" id="LOXM01000185">
    <property type="protein sequence ID" value="KVG61633.1"/>
    <property type="molecule type" value="Genomic_DNA"/>
</dbReference>
<name>A0A103R5K7_9BURK</name>
<accession>A0A103R5K7</accession>
<comment type="caution">
    <text evidence="1">The sequence shown here is derived from an EMBL/GenBank/DDBJ whole genome shotgun (WGS) entry which is preliminary data.</text>
</comment>
<evidence type="ECO:0000313" key="2">
    <source>
        <dbReference type="Proteomes" id="UP000064029"/>
    </source>
</evidence>
<reference evidence="1 2" key="1">
    <citation type="submission" date="2015-11" db="EMBL/GenBank/DDBJ databases">
        <title>Expanding the genomic diversity of Burkholderia species for the development of highly accurate diagnostics.</title>
        <authorList>
            <person name="Sahl J."/>
            <person name="Keim P."/>
            <person name="Wagner D."/>
        </authorList>
    </citation>
    <scope>NUCLEOTIDE SEQUENCE [LARGE SCALE GENOMIC DNA]</scope>
    <source>
        <strain evidence="1 2">MSMB2036</strain>
    </source>
</reference>
<dbReference type="OrthoDB" id="9014598at2"/>
<gene>
    <name evidence="1" type="ORF">WJ33_31125</name>
</gene>
<protein>
    <submittedName>
        <fullName evidence="1">Uncharacterized protein</fullName>
    </submittedName>
</protein>
<sequence length="279" mass="30577">MNPTQIAGKLVHSDHPNKWQVIGGTLSASEMLAAVEYVWQHHGSALIFAGAYFYVEPLMKIKRTIDDLIAKARELSADQQGMDVCNCLGFSLGRLQAGLWFTGDAIDLWALFDLAPALKWDDGIQHVVAGYASSVHARARTVQDNARLVEREALVARLESYMRATRAYLRVADADHISRRTLILAACSAWGEVRSALAAGNGEVSARVEQCAEDACTLANRVGAMPGIPRDMPEQFDGQPVLMQAWSDGAAGLPPDTITRDMLQREFDRIRADLTLQNA</sequence>
<organism evidence="1 2">
    <name type="scientific">Burkholderia ubonensis</name>
    <dbReference type="NCBI Taxonomy" id="101571"/>
    <lineage>
        <taxon>Bacteria</taxon>
        <taxon>Pseudomonadati</taxon>
        <taxon>Pseudomonadota</taxon>
        <taxon>Betaproteobacteria</taxon>
        <taxon>Burkholderiales</taxon>
        <taxon>Burkholderiaceae</taxon>
        <taxon>Burkholderia</taxon>
        <taxon>Burkholderia cepacia complex</taxon>
    </lineage>
</organism>
<dbReference type="Proteomes" id="UP000064029">
    <property type="component" value="Unassembled WGS sequence"/>
</dbReference>
<dbReference type="RefSeq" id="WP_059755078.1">
    <property type="nucleotide sequence ID" value="NZ_CP013415.1"/>
</dbReference>
<proteinExistence type="predicted"/>